<protein>
    <submittedName>
        <fullName evidence="3">Glucose-6-phosphate dehydrogenase assembly protein OpcA</fullName>
    </submittedName>
</protein>
<dbReference type="Proteomes" id="UP000222106">
    <property type="component" value="Unassembled WGS sequence"/>
</dbReference>
<feature type="domain" description="Glucose-6-phosphate dehydrogenase assembly protein OpcA C-terminal" evidence="2">
    <location>
        <begin position="166"/>
        <end position="297"/>
    </location>
</feature>
<dbReference type="InterPro" id="IPR046801">
    <property type="entry name" value="OpcA_G6PD_N"/>
</dbReference>
<dbReference type="InterPro" id="IPR004555">
    <property type="entry name" value="G6PDH_assembly_OpcA"/>
</dbReference>
<proteinExistence type="predicted"/>
<dbReference type="RefSeq" id="WP_098482465.1">
    <property type="nucleotide sequence ID" value="NZ_PDJI01000004.1"/>
</dbReference>
<dbReference type="Pfam" id="PF10128">
    <property type="entry name" value="OpcA_G6PD_assem"/>
    <property type="match status" value="1"/>
</dbReference>
<dbReference type="AlphaFoldDB" id="A0A2A9EIR5"/>
<dbReference type="PANTHER" id="PTHR38658">
    <property type="entry name" value="OXPP CYCLE PROTEIN OPCA-RELATED"/>
    <property type="match status" value="1"/>
</dbReference>
<dbReference type="OrthoDB" id="128564at2"/>
<evidence type="ECO:0000259" key="1">
    <source>
        <dbReference type="Pfam" id="PF10128"/>
    </source>
</evidence>
<keyword evidence="4" id="KW-1185">Reference proteome</keyword>
<feature type="domain" description="Glucose-6-phosphate dehydrogenase assembly protein OpcA N-terminal" evidence="1">
    <location>
        <begin position="52"/>
        <end position="161"/>
    </location>
</feature>
<organism evidence="3 4">
    <name type="scientific">Georgenia soli</name>
    <dbReference type="NCBI Taxonomy" id="638953"/>
    <lineage>
        <taxon>Bacteria</taxon>
        <taxon>Bacillati</taxon>
        <taxon>Actinomycetota</taxon>
        <taxon>Actinomycetes</taxon>
        <taxon>Micrococcales</taxon>
        <taxon>Bogoriellaceae</taxon>
        <taxon>Georgenia</taxon>
    </lineage>
</organism>
<comment type="caution">
    <text evidence="3">The sequence shown here is derived from an EMBL/GenBank/DDBJ whole genome shotgun (WGS) entry which is preliminary data.</text>
</comment>
<evidence type="ECO:0000313" key="3">
    <source>
        <dbReference type="EMBL" id="PFG38139.1"/>
    </source>
</evidence>
<dbReference type="InterPro" id="IPR046802">
    <property type="entry name" value="OpcA_G6PD_C"/>
</dbReference>
<dbReference type="EMBL" id="PDJI01000004">
    <property type="protein sequence ID" value="PFG38139.1"/>
    <property type="molecule type" value="Genomic_DNA"/>
</dbReference>
<reference evidence="3 4" key="1">
    <citation type="submission" date="2017-10" db="EMBL/GenBank/DDBJ databases">
        <title>Sequencing the genomes of 1000 actinobacteria strains.</title>
        <authorList>
            <person name="Klenk H.-P."/>
        </authorList>
    </citation>
    <scope>NUCLEOTIDE SEQUENCE [LARGE SCALE GENOMIC DNA]</scope>
    <source>
        <strain evidence="3 4">DSM 21838</strain>
    </source>
</reference>
<dbReference type="PANTHER" id="PTHR38658:SF1">
    <property type="entry name" value="OXPP CYCLE PROTEIN OPCA-RELATED"/>
    <property type="match status" value="1"/>
</dbReference>
<accession>A0A2A9EIR5</accession>
<evidence type="ECO:0000259" key="2">
    <source>
        <dbReference type="Pfam" id="PF20171"/>
    </source>
</evidence>
<gene>
    <name evidence="3" type="ORF">ATJ97_0610</name>
</gene>
<sequence length="307" mass="32385">MIVTLRSTNSAEVGSRLVSLRDEGGAVALGRVLTLVILPDDEASSERAIRTANGASHEHPMRVIVVLPDDPEKPAGLDAEIRVGGHAGASEVVVLRPRGGAGTAPDTLVMPLLLPDAPIVAWWPSAPPATPSADPIGAMAQRRITESVRCEAPVRTLHSLADGYAPGDTDLAWGGLTLWRALLAAALDEPPAEPVLAARVAGAPEHPSVDLLAAWLRVSLDCPVTVVDQGHDAIESVVLEQASGPISIIRPEGSTVAVLSRPGRPDQHVNLPQRNTENTLIEELRRLDPDLTYGRVLTKGLRELAQA</sequence>
<evidence type="ECO:0000313" key="4">
    <source>
        <dbReference type="Proteomes" id="UP000222106"/>
    </source>
</evidence>
<dbReference type="Pfam" id="PF20171">
    <property type="entry name" value="OpcA_G6PD_C"/>
    <property type="match status" value="1"/>
</dbReference>
<name>A0A2A9EIR5_9MICO</name>